<accession>A0A839ADK4</accession>
<dbReference type="InterPro" id="IPR016181">
    <property type="entry name" value="Acyl_CoA_acyltransferase"/>
</dbReference>
<dbReference type="AlphaFoldDB" id="A0A839ADK4"/>
<feature type="domain" description="N-acetyltransferase" evidence="1">
    <location>
        <begin position="12"/>
        <end position="179"/>
    </location>
</feature>
<keyword evidence="2" id="KW-0808">Transferase</keyword>
<sequence>MVPQIIIETDRLRLLPFVAADLSLLEDLHADPEVNRHLVPCDAIYSHGEAVRRLDAFLTNQDRYGFSQWKVVNRDGEFVGRAGFIVFEETSEIAMSLCFATKHWGLGYASELVPALVDWFFENTYYSHLIAFVVAGNEPSRRVMEKAGFLGRQRVLVHGRPFDCLQVLAPAIARRYPMSA</sequence>
<reference evidence="2 3" key="1">
    <citation type="submission" date="2020-07" db="EMBL/GenBank/DDBJ databases">
        <title>Stappia sp., F7233, whole genome shotgun sequencing project.</title>
        <authorList>
            <person name="Jiang S."/>
            <person name="Liu Z.W."/>
            <person name="Du Z.J."/>
        </authorList>
    </citation>
    <scope>NUCLEOTIDE SEQUENCE [LARGE SCALE GENOMIC DNA]</scope>
    <source>
        <strain evidence="2 3">F7233</strain>
    </source>
</reference>
<proteinExistence type="predicted"/>
<evidence type="ECO:0000313" key="2">
    <source>
        <dbReference type="EMBL" id="MBA5777763.1"/>
    </source>
</evidence>
<dbReference type="Proteomes" id="UP000541109">
    <property type="component" value="Unassembled WGS sequence"/>
</dbReference>
<protein>
    <submittedName>
        <fullName evidence="2">GNAT family N-acetyltransferase</fullName>
    </submittedName>
</protein>
<organism evidence="2 3">
    <name type="scientific">Stappia albiluteola</name>
    <dbReference type="NCBI Taxonomy" id="2758565"/>
    <lineage>
        <taxon>Bacteria</taxon>
        <taxon>Pseudomonadati</taxon>
        <taxon>Pseudomonadota</taxon>
        <taxon>Alphaproteobacteria</taxon>
        <taxon>Hyphomicrobiales</taxon>
        <taxon>Stappiaceae</taxon>
        <taxon>Stappia</taxon>
    </lineage>
</organism>
<dbReference type="SUPFAM" id="SSF55729">
    <property type="entry name" value="Acyl-CoA N-acyltransferases (Nat)"/>
    <property type="match status" value="1"/>
</dbReference>
<dbReference type="Gene3D" id="3.40.630.30">
    <property type="match status" value="1"/>
</dbReference>
<evidence type="ECO:0000313" key="3">
    <source>
        <dbReference type="Proteomes" id="UP000541109"/>
    </source>
</evidence>
<dbReference type="InterPro" id="IPR000182">
    <property type="entry name" value="GNAT_dom"/>
</dbReference>
<dbReference type="EMBL" id="JACFXV010000053">
    <property type="protein sequence ID" value="MBA5777763.1"/>
    <property type="molecule type" value="Genomic_DNA"/>
</dbReference>
<gene>
    <name evidence="2" type="ORF">H2509_11570</name>
</gene>
<dbReference type="PROSITE" id="PS51186">
    <property type="entry name" value="GNAT"/>
    <property type="match status" value="1"/>
</dbReference>
<dbReference type="Pfam" id="PF13302">
    <property type="entry name" value="Acetyltransf_3"/>
    <property type="match status" value="1"/>
</dbReference>
<dbReference type="InterPro" id="IPR051531">
    <property type="entry name" value="N-acetyltransferase"/>
</dbReference>
<dbReference type="RefSeq" id="WP_182165419.1">
    <property type="nucleotide sequence ID" value="NZ_JACFXV010000053.1"/>
</dbReference>
<dbReference type="GO" id="GO:0016747">
    <property type="term" value="F:acyltransferase activity, transferring groups other than amino-acyl groups"/>
    <property type="evidence" value="ECO:0007669"/>
    <property type="project" value="InterPro"/>
</dbReference>
<evidence type="ECO:0000259" key="1">
    <source>
        <dbReference type="PROSITE" id="PS51186"/>
    </source>
</evidence>
<keyword evidence="3" id="KW-1185">Reference proteome</keyword>
<dbReference type="PANTHER" id="PTHR43792">
    <property type="entry name" value="GNAT FAMILY, PUTATIVE (AFU_ORTHOLOGUE AFUA_3G00765)-RELATED-RELATED"/>
    <property type="match status" value="1"/>
</dbReference>
<comment type="caution">
    <text evidence="2">The sequence shown here is derived from an EMBL/GenBank/DDBJ whole genome shotgun (WGS) entry which is preliminary data.</text>
</comment>
<dbReference type="PANTHER" id="PTHR43792:SF13">
    <property type="entry name" value="ACETYLTRANSFERASE"/>
    <property type="match status" value="1"/>
</dbReference>
<name>A0A839ADK4_9HYPH</name>